<dbReference type="Pfam" id="PF13788">
    <property type="entry name" value="DUF4180"/>
    <property type="match status" value="1"/>
</dbReference>
<gene>
    <name evidence="2" type="ORF">GCM10012284_28920</name>
</gene>
<dbReference type="InterPro" id="IPR025438">
    <property type="entry name" value="DUF4180"/>
</dbReference>
<dbReference type="Proteomes" id="UP000656042">
    <property type="component" value="Unassembled WGS sequence"/>
</dbReference>
<reference evidence="2" key="2">
    <citation type="submission" date="2020-09" db="EMBL/GenBank/DDBJ databases">
        <authorList>
            <person name="Sun Q."/>
            <person name="Zhou Y."/>
        </authorList>
    </citation>
    <scope>NUCLEOTIDE SEQUENCE</scope>
    <source>
        <strain evidence="2">CGMCC 4.7299</strain>
    </source>
</reference>
<dbReference type="AlphaFoldDB" id="A0A8J3BZE0"/>
<dbReference type="RefSeq" id="WP_189079692.1">
    <property type="nucleotide sequence ID" value="NZ_BMMX01000010.1"/>
</dbReference>
<accession>A0A8J3BZE0</accession>
<keyword evidence="3" id="KW-1185">Reference proteome</keyword>
<evidence type="ECO:0000259" key="1">
    <source>
        <dbReference type="Pfam" id="PF13788"/>
    </source>
</evidence>
<comment type="caution">
    <text evidence="2">The sequence shown here is derived from an EMBL/GenBank/DDBJ whole genome shotgun (WGS) entry which is preliminary data.</text>
</comment>
<sequence>MPDHITERHGVPVLVCDAHGPLVAGPQDALDLIGATTGADIVALPAERLDDSFFALHTRVAGEIMQKFVNYHVRLAIIGDISAHVAASNALRDLIRESNRGRHVWFLANFDELDARLAGTSA</sequence>
<organism evidence="2 3">
    <name type="scientific">Mangrovihabitans endophyticus</name>
    <dbReference type="NCBI Taxonomy" id="1751298"/>
    <lineage>
        <taxon>Bacteria</taxon>
        <taxon>Bacillati</taxon>
        <taxon>Actinomycetota</taxon>
        <taxon>Actinomycetes</taxon>
        <taxon>Micromonosporales</taxon>
        <taxon>Micromonosporaceae</taxon>
        <taxon>Mangrovihabitans</taxon>
    </lineage>
</organism>
<evidence type="ECO:0000313" key="3">
    <source>
        <dbReference type="Proteomes" id="UP000656042"/>
    </source>
</evidence>
<feature type="domain" description="DUF4180" evidence="1">
    <location>
        <begin position="9"/>
        <end position="117"/>
    </location>
</feature>
<evidence type="ECO:0000313" key="2">
    <source>
        <dbReference type="EMBL" id="GGK93179.1"/>
    </source>
</evidence>
<name>A0A8J3BZE0_9ACTN</name>
<proteinExistence type="predicted"/>
<reference evidence="2" key="1">
    <citation type="journal article" date="2014" name="Int. J. Syst. Evol. Microbiol.">
        <title>Complete genome sequence of Corynebacterium casei LMG S-19264T (=DSM 44701T), isolated from a smear-ripened cheese.</title>
        <authorList>
            <consortium name="US DOE Joint Genome Institute (JGI-PGF)"/>
            <person name="Walter F."/>
            <person name="Albersmeier A."/>
            <person name="Kalinowski J."/>
            <person name="Ruckert C."/>
        </authorList>
    </citation>
    <scope>NUCLEOTIDE SEQUENCE</scope>
    <source>
        <strain evidence="2">CGMCC 4.7299</strain>
    </source>
</reference>
<protein>
    <recommendedName>
        <fullName evidence="1">DUF4180 domain-containing protein</fullName>
    </recommendedName>
</protein>
<dbReference type="EMBL" id="BMMX01000010">
    <property type="protein sequence ID" value="GGK93179.1"/>
    <property type="molecule type" value="Genomic_DNA"/>
</dbReference>